<dbReference type="AlphaFoldDB" id="A0A1B7P238"/>
<proteinExistence type="predicted"/>
<accession>A0A1B7P238</accession>
<comment type="caution">
    <text evidence="1">The sequence shown here is derived from an EMBL/GenBank/DDBJ whole genome shotgun (WGS) entry which is preliminary data.</text>
</comment>
<dbReference type="Proteomes" id="UP000091918">
    <property type="component" value="Unassembled WGS sequence"/>
</dbReference>
<dbReference type="EMBL" id="LGUA01000216">
    <property type="protein sequence ID" value="OAX83093.1"/>
    <property type="molecule type" value="Genomic_DNA"/>
</dbReference>
<evidence type="ECO:0000313" key="2">
    <source>
        <dbReference type="Proteomes" id="UP000091918"/>
    </source>
</evidence>
<keyword evidence="2" id="KW-1185">Reference proteome</keyword>
<protein>
    <submittedName>
        <fullName evidence="1">Uncharacterized protein</fullName>
    </submittedName>
</protein>
<name>A0A1B7P238_9EURO</name>
<reference evidence="1 2" key="1">
    <citation type="submission" date="2015-07" db="EMBL/GenBank/DDBJ databases">
        <title>Emmonsia species relationships and genome sequence.</title>
        <authorList>
            <person name="Cuomo C.A."/>
            <person name="Schwartz I.S."/>
            <person name="Kenyon C."/>
            <person name="de Hoog G.S."/>
            <person name="Govender N.P."/>
            <person name="Botha A."/>
            <person name="Moreno L."/>
            <person name="de Vries M."/>
            <person name="Munoz J.F."/>
            <person name="Stielow J.B."/>
        </authorList>
    </citation>
    <scope>NUCLEOTIDE SEQUENCE [LARGE SCALE GENOMIC DNA]</scope>
    <source>
        <strain evidence="1 2">CBS 136260</strain>
    </source>
</reference>
<dbReference type="OrthoDB" id="2119662at2759"/>
<evidence type="ECO:0000313" key="1">
    <source>
        <dbReference type="EMBL" id="OAX83093.1"/>
    </source>
</evidence>
<gene>
    <name evidence="1" type="ORF">ACJ72_02549</name>
</gene>
<organism evidence="1 2">
    <name type="scientific">Emergomyces africanus</name>
    <dbReference type="NCBI Taxonomy" id="1955775"/>
    <lineage>
        <taxon>Eukaryota</taxon>
        <taxon>Fungi</taxon>
        <taxon>Dikarya</taxon>
        <taxon>Ascomycota</taxon>
        <taxon>Pezizomycotina</taxon>
        <taxon>Eurotiomycetes</taxon>
        <taxon>Eurotiomycetidae</taxon>
        <taxon>Onygenales</taxon>
        <taxon>Ajellomycetaceae</taxon>
        <taxon>Emergomyces</taxon>
    </lineage>
</organism>
<sequence length="78" mass="8525">MRIDRRANKMDLESIATFSHGTADAGIVSMDSDYVSAWGVFNQHNTLGTDNGPSSVTRECFLRLCRRCLGAIGGTRSE</sequence>